<gene>
    <name evidence="2" type="ORF">MLE19_12960</name>
</gene>
<proteinExistence type="predicted"/>
<dbReference type="Pfam" id="PF06366">
    <property type="entry name" value="FlhE"/>
    <property type="match status" value="1"/>
</dbReference>
<keyword evidence="3" id="KW-1185">Reference proteome</keyword>
<name>A0ABS9S805_9GAMM</name>
<comment type="caution">
    <text evidence="2">The sequence shown here is derived from an EMBL/GenBank/DDBJ whole genome shotgun (WGS) entry which is preliminary data.</text>
</comment>
<accession>A0ABS9S805</accession>
<keyword evidence="2" id="KW-0282">Flagellum</keyword>
<protein>
    <submittedName>
        <fullName evidence="2">Flagellar protein FlhE</fullName>
    </submittedName>
</protein>
<evidence type="ECO:0000313" key="2">
    <source>
        <dbReference type="EMBL" id="MCH4812248.1"/>
    </source>
</evidence>
<keyword evidence="2" id="KW-0966">Cell projection</keyword>
<dbReference type="EMBL" id="JAKVTW010000009">
    <property type="protein sequence ID" value="MCH4812248.1"/>
    <property type="molecule type" value="Genomic_DNA"/>
</dbReference>
<feature type="chain" id="PRO_5046745880" evidence="1">
    <location>
        <begin position="32"/>
        <end position="142"/>
    </location>
</feature>
<feature type="signal peptide" evidence="1">
    <location>
        <begin position="1"/>
        <end position="31"/>
    </location>
</feature>
<dbReference type="InterPro" id="IPR009420">
    <property type="entry name" value="FlhE"/>
</dbReference>
<evidence type="ECO:0000256" key="1">
    <source>
        <dbReference type="SAM" id="SignalP"/>
    </source>
</evidence>
<keyword evidence="2" id="KW-0969">Cilium</keyword>
<reference evidence="2 3" key="1">
    <citation type="submission" date="2022-03" db="EMBL/GenBank/DDBJ databases">
        <title>Genomic signatures underlying metal tolerance in selected Arctic bacterial isolates.</title>
        <authorList>
            <person name="Thomas F.A."/>
            <person name="Venkatachalam S."/>
            <person name="Krishnan K.P."/>
        </authorList>
    </citation>
    <scope>NUCLEOTIDE SEQUENCE [LARGE SCALE GENOMIC DNA]</scope>
    <source>
        <strain evidence="2 3">HM116</strain>
    </source>
</reference>
<keyword evidence="1" id="KW-0732">Signal</keyword>
<dbReference type="RefSeq" id="WP_240718603.1">
    <property type="nucleotide sequence ID" value="NZ_JAKVTW010000009.1"/>
</dbReference>
<sequence length="142" mass="15200">MLSWLLRGSHSQVALLLIGLLLTGLTASAQAASGSWSTQIPGLMVAMSDRASASQTAAPPAVANLKHGQLGRIQWQFQYPPGALLNAWLCHPEQCVALTGMRGSTTALAGQTADEPLHFRFALRPGQRPVRVQGLQMIVNYQ</sequence>
<organism evidence="2 3">
    <name type="scientific">Vreelandella neptunia</name>
    <dbReference type="NCBI Taxonomy" id="115551"/>
    <lineage>
        <taxon>Bacteria</taxon>
        <taxon>Pseudomonadati</taxon>
        <taxon>Pseudomonadota</taxon>
        <taxon>Gammaproteobacteria</taxon>
        <taxon>Oceanospirillales</taxon>
        <taxon>Halomonadaceae</taxon>
        <taxon>Vreelandella</taxon>
    </lineage>
</organism>
<evidence type="ECO:0000313" key="3">
    <source>
        <dbReference type="Proteomes" id="UP001320609"/>
    </source>
</evidence>
<dbReference type="Proteomes" id="UP001320609">
    <property type="component" value="Unassembled WGS sequence"/>
</dbReference>